<dbReference type="CDD" id="cd10918">
    <property type="entry name" value="CE4_NodB_like_5s_6s"/>
    <property type="match status" value="1"/>
</dbReference>
<dbReference type="PANTHER" id="PTHR34216">
    <property type="match status" value="1"/>
</dbReference>
<comment type="caution">
    <text evidence="4">The sequence shown here is derived from an EMBL/GenBank/DDBJ whole genome shotgun (WGS) entry which is preliminary data.</text>
</comment>
<organism evidence="4 5">
    <name type="scientific">Frankia umida</name>
    <dbReference type="NCBI Taxonomy" id="573489"/>
    <lineage>
        <taxon>Bacteria</taxon>
        <taxon>Bacillati</taxon>
        <taxon>Actinomycetota</taxon>
        <taxon>Actinomycetes</taxon>
        <taxon>Frankiales</taxon>
        <taxon>Frankiaceae</taxon>
        <taxon>Frankia</taxon>
    </lineage>
</organism>
<evidence type="ECO:0000313" key="4">
    <source>
        <dbReference type="EMBL" id="MCK9877163.1"/>
    </source>
</evidence>
<evidence type="ECO:0000256" key="1">
    <source>
        <dbReference type="ARBA" id="ARBA00004613"/>
    </source>
</evidence>
<evidence type="ECO:0000256" key="2">
    <source>
        <dbReference type="ARBA" id="ARBA00022729"/>
    </source>
</evidence>
<keyword evidence="5" id="KW-1185">Reference proteome</keyword>
<dbReference type="RefSeq" id="WP_248825449.1">
    <property type="nucleotide sequence ID" value="NZ_JALKFT010000015.1"/>
</dbReference>
<dbReference type="Proteomes" id="UP001201873">
    <property type="component" value="Unassembled WGS sequence"/>
</dbReference>
<dbReference type="InterPro" id="IPR002509">
    <property type="entry name" value="NODB_dom"/>
</dbReference>
<dbReference type="SUPFAM" id="SSF88713">
    <property type="entry name" value="Glycoside hydrolase/deacetylase"/>
    <property type="match status" value="1"/>
</dbReference>
<dbReference type="Pfam" id="PF01522">
    <property type="entry name" value="Polysacc_deac_1"/>
    <property type="match status" value="1"/>
</dbReference>
<dbReference type="EMBL" id="JALKFT010000015">
    <property type="protein sequence ID" value="MCK9877163.1"/>
    <property type="molecule type" value="Genomic_DNA"/>
</dbReference>
<reference evidence="4 5" key="1">
    <citation type="submission" date="2022-04" db="EMBL/GenBank/DDBJ databases">
        <title>Genome diversity in the genus Frankia.</title>
        <authorList>
            <person name="Carlos-Shanley C."/>
            <person name="Hahn D."/>
        </authorList>
    </citation>
    <scope>NUCLEOTIDE SEQUENCE [LARGE SCALE GENOMIC DNA]</scope>
    <source>
        <strain evidence="4 5">Ag45/Mut15</strain>
    </source>
</reference>
<dbReference type="Gene3D" id="3.20.20.370">
    <property type="entry name" value="Glycoside hydrolase/deacetylase"/>
    <property type="match status" value="1"/>
</dbReference>
<sequence>MVTAGQYPSDHGQLVPILRYRSFDPQPSRGSRRRPMMLTAFARHCQLIAASGRQTMSLSGYMSTAGSSAAPPRPLVITIDDGGGMTMTALRLLVEFGLTATVFVTSSRVDDPGYFHRTDLHRIRGLGIEIGGSGHTGRPLNELARTDVITELTLSRRRLAGSVGDEPRTFAYPGGGYDLSVRKLVISAGYSSACAVREVLSHPHDDRFALARLTVDATTADSRLVAWLGGFGRCEPHPVPGTDRLLRLRRIGRTVGPFRPRLGRTDLRPGGLAPARLDPVDLAAACPGPVDDGDPASLDPAGLETAGLETVGCGLTALSSSVEAAQAGSAAGG</sequence>
<evidence type="ECO:0000259" key="3">
    <source>
        <dbReference type="Pfam" id="PF01522"/>
    </source>
</evidence>
<accession>A0ABT0K059</accession>
<dbReference type="InterPro" id="IPR011330">
    <property type="entry name" value="Glyco_hydro/deAcase_b/a-brl"/>
</dbReference>
<dbReference type="InterPro" id="IPR051398">
    <property type="entry name" value="Polysacch_Deacetylase"/>
</dbReference>
<gene>
    <name evidence="4" type="ORF">MXD59_15500</name>
</gene>
<proteinExistence type="predicted"/>
<name>A0ABT0K059_9ACTN</name>
<keyword evidence="2" id="KW-0732">Signal</keyword>
<dbReference type="PANTHER" id="PTHR34216:SF3">
    <property type="entry name" value="POLY-BETA-1,6-N-ACETYL-D-GLUCOSAMINE N-DEACETYLASE"/>
    <property type="match status" value="1"/>
</dbReference>
<comment type="subcellular location">
    <subcellularLocation>
        <location evidence="1">Secreted</location>
    </subcellularLocation>
</comment>
<feature type="domain" description="NodB homology" evidence="3">
    <location>
        <begin position="70"/>
        <end position="191"/>
    </location>
</feature>
<protein>
    <submittedName>
        <fullName evidence="4">Polysaccharide deacetylase family protein</fullName>
    </submittedName>
</protein>
<evidence type="ECO:0000313" key="5">
    <source>
        <dbReference type="Proteomes" id="UP001201873"/>
    </source>
</evidence>